<dbReference type="InterPro" id="IPR013750">
    <property type="entry name" value="GHMP_kinase_C_dom"/>
</dbReference>
<evidence type="ECO:0000256" key="5">
    <source>
        <dbReference type="ARBA" id="ARBA00038121"/>
    </source>
</evidence>
<evidence type="ECO:0000256" key="2">
    <source>
        <dbReference type="ARBA" id="ARBA00022741"/>
    </source>
</evidence>
<dbReference type="Pfam" id="PF08544">
    <property type="entry name" value="GHMP_kinases_C"/>
    <property type="match status" value="1"/>
</dbReference>
<dbReference type="PIRSF" id="PIRSF036406">
    <property type="entry name" value="Hept_kin"/>
    <property type="match status" value="1"/>
</dbReference>
<dbReference type="PANTHER" id="PTHR32463:SF0">
    <property type="entry name" value="L-FUCOSE KINASE"/>
    <property type="match status" value="1"/>
</dbReference>
<accession>A0A645AWZ0</accession>
<dbReference type="InterPro" id="IPR036554">
    <property type="entry name" value="GHMP_kinase_C_sf"/>
</dbReference>
<protein>
    <submittedName>
        <fullName evidence="8">D-glycero-alpha-D-manno-heptose 7-phosphate kinase</fullName>
        <ecNumber evidence="8">2.7.1.168</ecNumber>
    </submittedName>
</protein>
<dbReference type="GO" id="GO:0050201">
    <property type="term" value="F:fucokinase activity"/>
    <property type="evidence" value="ECO:0007669"/>
    <property type="project" value="TreeGrafter"/>
</dbReference>
<organism evidence="8">
    <name type="scientific">bioreactor metagenome</name>
    <dbReference type="NCBI Taxonomy" id="1076179"/>
    <lineage>
        <taxon>unclassified sequences</taxon>
        <taxon>metagenomes</taxon>
        <taxon>ecological metagenomes</taxon>
    </lineage>
</organism>
<evidence type="ECO:0000259" key="6">
    <source>
        <dbReference type="Pfam" id="PF00288"/>
    </source>
</evidence>
<keyword evidence="3 8" id="KW-0418">Kinase</keyword>
<dbReference type="SUPFAM" id="SSF55060">
    <property type="entry name" value="GHMP Kinase, C-terminal domain"/>
    <property type="match status" value="1"/>
</dbReference>
<feature type="domain" description="GHMP kinase N-terminal" evidence="6">
    <location>
        <begin position="76"/>
        <end position="156"/>
    </location>
</feature>
<dbReference type="EC" id="2.7.1.168" evidence="8"/>
<gene>
    <name evidence="8" type="primary">hddA_5</name>
    <name evidence="8" type="ORF">SDC9_100827</name>
</gene>
<dbReference type="GO" id="GO:0042352">
    <property type="term" value="P:GDP-L-fucose salvage"/>
    <property type="evidence" value="ECO:0007669"/>
    <property type="project" value="TreeGrafter"/>
</dbReference>
<comment type="similarity">
    <text evidence="5">Belongs to the GHMP kinase family.</text>
</comment>
<dbReference type="PRINTS" id="PR00960">
    <property type="entry name" value="LMBPPROTEIN"/>
</dbReference>
<dbReference type="GO" id="GO:0005524">
    <property type="term" value="F:ATP binding"/>
    <property type="evidence" value="ECO:0007669"/>
    <property type="project" value="UniProtKB-KW"/>
</dbReference>
<evidence type="ECO:0000313" key="8">
    <source>
        <dbReference type="EMBL" id="MPM54054.1"/>
    </source>
</evidence>
<dbReference type="InterPro" id="IPR006204">
    <property type="entry name" value="GHMP_kinase_N_dom"/>
</dbReference>
<evidence type="ECO:0000259" key="7">
    <source>
        <dbReference type="Pfam" id="PF08544"/>
    </source>
</evidence>
<comment type="caution">
    <text evidence="8">The sequence shown here is derived from an EMBL/GenBank/DDBJ whole genome shotgun (WGS) entry which is preliminary data.</text>
</comment>
<keyword evidence="2" id="KW-0547">Nucleotide-binding</keyword>
<dbReference type="InterPro" id="IPR052203">
    <property type="entry name" value="GHMP_Kinase-Related"/>
</dbReference>
<dbReference type="PANTHER" id="PTHR32463">
    <property type="entry name" value="L-FUCOSE KINASE"/>
    <property type="match status" value="1"/>
</dbReference>
<feature type="domain" description="GHMP kinase C-terminal" evidence="7">
    <location>
        <begin position="227"/>
        <end position="303"/>
    </location>
</feature>
<keyword evidence="1 8" id="KW-0808">Transferase</keyword>
<keyword evidence="4" id="KW-0067">ATP-binding</keyword>
<dbReference type="SUPFAM" id="SSF54211">
    <property type="entry name" value="Ribosomal protein S5 domain 2-like"/>
    <property type="match status" value="1"/>
</dbReference>
<reference evidence="8" key="1">
    <citation type="submission" date="2019-08" db="EMBL/GenBank/DDBJ databases">
        <authorList>
            <person name="Kucharzyk K."/>
            <person name="Murdoch R.W."/>
            <person name="Higgins S."/>
            <person name="Loffler F."/>
        </authorList>
    </citation>
    <scope>NUCLEOTIDE SEQUENCE</scope>
</reference>
<dbReference type="AlphaFoldDB" id="A0A645AWZ0"/>
<proteinExistence type="inferred from homology"/>
<dbReference type="Pfam" id="PF00288">
    <property type="entry name" value="GHMP_kinases_N"/>
    <property type="match status" value="1"/>
</dbReference>
<dbReference type="EMBL" id="VSSQ01014625">
    <property type="protein sequence ID" value="MPM54054.1"/>
    <property type="molecule type" value="Genomic_DNA"/>
</dbReference>
<sequence>MVITQVPFRMSFFGGGTDFPAFYKEHGGKVISSSIDKYCYVSVRHLPPFFDYSNEITYSVKERVKTVGEIKHPAIREAMKYLDMHDLTVNYDADLPARSGLGTSSSFAVALLLSFYALKGKYIDKKRLAEEAIYLERVLCRESGGVQDQIAAAYGGLNKITFGADGFEISPIVISNERKQQLNDNLMMFFTGFSRFSFTIQANHEKAIKTKEQPLLEMLSLVDEAEKSIISGDLDDFGRLLDYTWQLKRGLNNAVSTEDIDRFYHTARDAGALGGKLLGAGGGGFLLLYVQSEKQESVRRALSDLKEIPFRFETGGARILYYAAENYTPKEAIEAC</sequence>
<evidence type="ECO:0000256" key="3">
    <source>
        <dbReference type="ARBA" id="ARBA00022777"/>
    </source>
</evidence>
<dbReference type="InterPro" id="IPR014606">
    <property type="entry name" value="Heptose_7-P_kinase"/>
</dbReference>
<evidence type="ECO:0000256" key="1">
    <source>
        <dbReference type="ARBA" id="ARBA00022679"/>
    </source>
</evidence>
<dbReference type="InterPro" id="IPR020568">
    <property type="entry name" value="Ribosomal_Su5_D2-typ_SF"/>
</dbReference>
<dbReference type="Gene3D" id="3.30.230.120">
    <property type="match status" value="1"/>
</dbReference>
<evidence type="ECO:0000256" key="4">
    <source>
        <dbReference type="ARBA" id="ARBA00022840"/>
    </source>
</evidence>
<dbReference type="InterPro" id="IPR001174">
    <property type="entry name" value="HddA/FKP"/>
</dbReference>
<name>A0A645AWZ0_9ZZZZ</name>